<comment type="caution">
    <text evidence="1">The sequence shown here is derived from an EMBL/GenBank/DDBJ whole genome shotgun (WGS) entry which is preliminary data.</text>
</comment>
<organism evidence="1 2">
    <name type="scientific">Rhodalgimonas zhirmunskyi</name>
    <dbReference type="NCBI Taxonomy" id="2964767"/>
    <lineage>
        <taxon>Bacteria</taxon>
        <taxon>Pseudomonadati</taxon>
        <taxon>Pseudomonadota</taxon>
        <taxon>Alphaproteobacteria</taxon>
        <taxon>Rhodobacterales</taxon>
        <taxon>Roseobacteraceae</taxon>
        <taxon>Rhodalgimonas</taxon>
    </lineage>
</organism>
<proteinExistence type="predicted"/>
<dbReference type="Proteomes" id="UP001227162">
    <property type="component" value="Unassembled WGS sequence"/>
</dbReference>
<dbReference type="RefSeq" id="WP_317624131.1">
    <property type="nucleotide sequence ID" value="NZ_JANFFA010000001.1"/>
</dbReference>
<accession>A0AAJ1U6B2</accession>
<protein>
    <submittedName>
        <fullName evidence="1">Uncharacterized protein</fullName>
    </submittedName>
</protein>
<reference evidence="1" key="1">
    <citation type="submission" date="2022-07" db="EMBL/GenBank/DDBJ databases">
        <authorList>
            <person name="Otstavnykh N."/>
            <person name="Isaeva M."/>
            <person name="Bystritskaya E."/>
        </authorList>
    </citation>
    <scope>NUCLEOTIDE SEQUENCE</scope>
    <source>
        <strain evidence="1">10Alg 79</strain>
    </source>
</reference>
<sequence length="119" mass="12401">MALFPLGPRGAARIEGRGEGSIAVLFDEDQPAIGFLLHAAYPAPMGHTGPPRGAITLTAYARNGQSLGQMVVIPGTGVERLAWRRAGLARDVAGFTIENIDPGGIALDDILYAKPIPLG</sequence>
<dbReference type="AlphaFoldDB" id="A0AAJ1U6B2"/>
<keyword evidence="2" id="KW-1185">Reference proteome</keyword>
<evidence type="ECO:0000313" key="2">
    <source>
        <dbReference type="Proteomes" id="UP001227162"/>
    </source>
</evidence>
<name>A0AAJ1U6B2_9RHOB</name>
<gene>
    <name evidence="1" type="ORF">NOI20_00100</name>
</gene>
<reference evidence="1" key="2">
    <citation type="submission" date="2023-04" db="EMBL/GenBank/DDBJ databases">
        <title>'Rhodoalgimonas zhirmunskyi' gen. nov., isolated from a red alga.</title>
        <authorList>
            <person name="Nedashkovskaya O.I."/>
            <person name="Otstavnykh N.Y."/>
            <person name="Bystritskaya E.P."/>
            <person name="Balabanova L.A."/>
            <person name="Isaeva M.P."/>
        </authorList>
    </citation>
    <scope>NUCLEOTIDE SEQUENCE</scope>
    <source>
        <strain evidence="1">10Alg 79</strain>
    </source>
</reference>
<evidence type="ECO:0000313" key="1">
    <source>
        <dbReference type="EMBL" id="MDQ2092505.1"/>
    </source>
</evidence>
<dbReference type="EMBL" id="JANFFA010000001">
    <property type="protein sequence ID" value="MDQ2092505.1"/>
    <property type="molecule type" value="Genomic_DNA"/>
</dbReference>